<evidence type="ECO:0000256" key="5">
    <source>
        <dbReference type="ARBA" id="ARBA00023136"/>
    </source>
</evidence>
<keyword evidence="5 6" id="KW-0472">Membrane</keyword>
<proteinExistence type="predicted"/>
<dbReference type="Pfam" id="PF12704">
    <property type="entry name" value="MacB_PCD"/>
    <property type="match status" value="1"/>
</dbReference>
<gene>
    <name evidence="9" type="ORF">QNM18_05990</name>
</gene>
<reference evidence="9 10" key="1">
    <citation type="submission" date="2023-05" db="EMBL/GenBank/DDBJ databases">
        <title>Pseudoalteromonas ardens sp. nov., Pseudoalteromonas obscura sp. nov., and Pseudoalteromonas umbrosa sp. nov., isolated from the coral Montipora capitata.</title>
        <authorList>
            <person name="Thomas E.M."/>
            <person name="Smith E.M."/>
            <person name="Papke E."/>
            <person name="Shlafstein M.D."/>
            <person name="Oline D.K."/>
            <person name="Videau P."/>
            <person name="Saw J.H."/>
            <person name="Strangman W.K."/>
            <person name="Ushijima B."/>
        </authorList>
    </citation>
    <scope>NUCLEOTIDE SEQUENCE [LARGE SCALE GENOMIC DNA]</scope>
    <source>
        <strain evidence="9 10">P94</strain>
    </source>
</reference>
<evidence type="ECO:0000256" key="4">
    <source>
        <dbReference type="ARBA" id="ARBA00022989"/>
    </source>
</evidence>
<dbReference type="PANTHER" id="PTHR30572">
    <property type="entry name" value="MEMBRANE COMPONENT OF TRANSPORTER-RELATED"/>
    <property type="match status" value="1"/>
</dbReference>
<keyword evidence="4 6" id="KW-1133">Transmembrane helix</keyword>
<evidence type="ECO:0000259" key="7">
    <source>
        <dbReference type="Pfam" id="PF02687"/>
    </source>
</evidence>
<organism evidence="9 10">
    <name type="scientific">Pseudoalteromonas obscura</name>
    <dbReference type="NCBI Taxonomy" id="3048491"/>
    <lineage>
        <taxon>Bacteria</taxon>
        <taxon>Pseudomonadati</taxon>
        <taxon>Pseudomonadota</taxon>
        <taxon>Gammaproteobacteria</taxon>
        <taxon>Alteromonadales</taxon>
        <taxon>Pseudoalteromonadaceae</taxon>
        <taxon>Pseudoalteromonas</taxon>
    </lineage>
</organism>
<evidence type="ECO:0000256" key="1">
    <source>
        <dbReference type="ARBA" id="ARBA00004651"/>
    </source>
</evidence>
<dbReference type="RefSeq" id="WP_284136662.1">
    <property type="nucleotide sequence ID" value="NZ_JASJUT010000002.1"/>
</dbReference>
<evidence type="ECO:0000313" key="9">
    <source>
        <dbReference type="EMBL" id="MDK2594619.1"/>
    </source>
</evidence>
<feature type="domain" description="MacB-like periplasmic core" evidence="8">
    <location>
        <begin position="20"/>
        <end position="220"/>
    </location>
</feature>
<keyword evidence="10" id="KW-1185">Reference proteome</keyword>
<keyword evidence="2" id="KW-1003">Cell membrane</keyword>
<comment type="caution">
    <text evidence="9">The sequence shown here is derived from an EMBL/GenBank/DDBJ whole genome shotgun (WGS) entry which is preliminary data.</text>
</comment>
<keyword evidence="3 6" id="KW-0812">Transmembrane</keyword>
<name>A0ABT7EHX4_9GAMM</name>
<dbReference type="InterPro" id="IPR025857">
    <property type="entry name" value="MacB_PCD"/>
</dbReference>
<evidence type="ECO:0000256" key="2">
    <source>
        <dbReference type="ARBA" id="ARBA00022475"/>
    </source>
</evidence>
<accession>A0ABT7EHX4</accession>
<comment type="subcellular location">
    <subcellularLocation>
        <location evidence="1">Cell membrane</location>
        <topology evidence="1">Multi-pass membrane protein</topology>
    </subcellularLocation>
</comment>
<evidence type="ECO:0000313" key="10">
    <source>
        <dbReference type="Proteomes" id="UP001231915"/>
    </source>
</evidence>
<evidence type="ECO:0000256" key="6">
    <source>
        <dbReference type="SAM" id="Phobius"/>
    </source>
</evidence>
<feature type="transmembrane region" description="Helical" evidence="6">
    <location>
        <begin position="361"/>
        <end position="388"/>
    </location>
</feature>
<evidence type="ECO:0000259" key="8">
    <source>
        <dbReference type="Pfam" id="PF12704"/>
    </source>
</evidence>
<dbReference type="EMBL" id="JASJUT010000002">
    <property type="protein sequence ID" value="MDK2594619.1"/>
    <property type="molecule type" value="Genomic_DNA"/>
</dbReference>
<feature type="transmembrane region" description="Helical" evidence="6">
    <location>
        <begin position="21"/>
        <end position="44"/>
    </location>
</feature>
<evidence type="ECO:0000256" key="3">
    <source>
        <dbReference type="ARBA" id="ARBA00022692"/>
    </source>
</evidence>
<dbReference type="InterPro" id="IPR003838">
    <property type="entry name" value="ABC3_permease_C"/>
</dbReference>
<protein>
    <submittedName>
        <fullName evidence="9">ABC transporter permease</fullName>
    </submittedName>
</protein>
<feature type="transmembrane region" description="Helical" evidence="6">
    <location>
        <begin position="408"/>
        <end position="429"/>
    </location>
</feature>
<feature type="transmembrane region" description="Helical" evidence="6">
    <location>
        <begin position="316"/>
        <end position="340"/>
    </location>
</feature>
<feature type="domain" description="ABC3 transporter permease C-terminal" evidence="7">
    <location>
        <begin position="321"/>
        <end position="436"/>
    </location>
</feature>
<dbReference type="Proteomes" id="UP001231915">
    <property type="component" value="Unassembled WGS sequence"/>
</dbReference>
<dbReference type="Pfam" id="PF02687">
    <property type="entry name" value="FtsX"/>
    <property type="match status" value="1"/>
</dbReference>
<dbReference type="InterPro" id="IPR050250">
    <property type="entry name" value="Macrolide_Exporter_MacB"/>
</dbReference>
<sequence length="443" mass="50489">MLYYYIRMAVFSLKRTPLLSFLMIATISIGIAATMVTYTVSYMMTKDPIPSKSERLFTVHLSSWDPSRMYRMVDGKEEIPIFVTYQDAMNLYNEKKGKRQTIIGSHKTMSRSPSQPPGEALSTLLRATTYEFFDMFEVPFLYGSGWAESDDEQGERVVVLSKKRNMKLFNGLNSVGEEVLIGGLLYRVVGVLDDWVVLPRFYLESHDAFMDVRDMFIPFRSNIDNEWIAASDVSMYCWGDFEMNKFSSMLTSECVWLYFWVELESLTQREAYFDFVNNYAMEQRALGRFQREQMNRVLNVPEFIKHNKVVTGDSRLAVWLALAFLVACLLNCMSLMMTKFHGKGAEIGLRRAVGASREDIAWQFGCETILIGLLGGVMGLLLANLGLIITAEIYSHLNPALMTMNVELMVTTLLSSVIASSLFGLYPIYRACKIQPSSQLKSL</sequence>
<dbReference type="PANTHER" id="PTHR30572:SF18">
    <property type="entry name" value="ABC-TYPE MACROLIDE FAMILY EXPORT SYSTEM PERMEASE COMPONENT 2"/>
    <property type="match status" value="1"/>
</dbReference>